<evidence type="ECO:0000313" key="1">
    <source>
        <dbReference type="EMBL" id="EGU79576.1"/>
    </source>
</evidence>
<name>F9FTX8_FUSOF</name>
<proteinExistence type="predicted"/>
<gene>
    <name evidence="1" type="ORF">FOXB_09859</name>
</gene>
<organism evidence="1">
    <name type="scientific">Fusarium oxysporum (strain Fo5176)</name>
    <name type="common">Fusarium vascular wilt</name>
    <dbReference type="NCBI Taxonomy" id="660025"/>
    <lineage>
        <taxon>Eukaryota</taxon>
        <taxon>Fungi</taxon>
        <taxon>Dikarya</taxon>
        <taxon>Ascomycota</taxon>
        <taxon>Pezizomycotina</taxon>
        <taxon>Sordariomycetes</taxon>
        <taxon>Hypocreomycetidae</taxon>
        <taxon>Hypocreales</taxon>
        <taxon>Nectriaceae</taxon>
        <taxon>Fusarium</taxon>
        <taxon>Fusarium oxysporum species complex</taxon>
    </lineage>
</organism>
<reference evidence="1" key="1">
    <citation type="journal article" date="2012" name="Mol. Plant Microbe Interact.">
        <title>A highly conserved effector in Fusarium oxysporum is required for full virulence on Arabidopsis.</title>
        <authorList>
            <person name="Thatcher L.F."/>
            <person name="Gardiner D.M."/>
            <person name="Kazan K."/>
            <person name="Manners J."/>
        </authorList>
    </citation>
    <scope>NUCLEOTIDE SEQUENCE [LARGE SCALE GENOMIC DNA]</scope>
    <source>
        <strain evidence="1">Fo5176</strain>
    </source>
</reference>
<protein>
    <submittedName>
        <fullName evidence="1">Uncharacterized protein</fullName>
    </submittedName>
</protein>
<sequence length="255" mass="28662">MSSSWEAEMGYYPEPARIDLRVAMPNHDDYLLHHIPLRSSDEGVDAMLKLMRALKAPRGRLANWLMKVVPLLALVVYTATLYPDAREIDDRWSMVLVTGIPFQDEERRGASSQVLRGCLAHPAPPGRAIGCATRGKCASSPEYLMDVTLVGTRLCTYPYFRRAGDYLGLESMQVRDGHGIHRVMERPCQGHRQPETFLTAASKCFDPTDIEFSAPYICLYLHILPSSLGGRDAYYKHNPRAGVLQFWSSSADRLC</sequence>
<comment type="caution">
    <text evidence="1">The sequence shown here is derived from an EMBL/GenBank/DDBJ whole genome shotgun (WGS) entry which is preliminary data.</text>
</comment>
<accession>F9FTX8</accession>
<dbReference type="AlphaFoldDB" id="F9FTX8"/>
<dbReference type="EMBL" id="AFQF01002622">
    <property type="protein sequence ID" value="EGU79576.1"/>
    <property type="molecule type" value="Genomic_DNA"/>
</dbReference>